<feature type="region of interest" description="Disordered" evidence="1">
    <location>
        <begin position="109"/>
        <end position="135"/>
    </location>
</feature>
<dbReference type="Proteomes" id="UP000462376">
    <property type="component" value="Unassembled WGS sequence"/>
</dbReference>
<dbReference type="EMBL" id="WCTL01000008">
    <property type="protein sequence ID" value="KAB4236641.1"/>
    <property type="molecule type" value="Genomic_DNA"/>
</dbReference>
<name>A0A7J5HYN1_BACUN</name>
<organism evidence="2 3">
    <name type="scientific">Bacteroides uniformis</name>
    <dbReference type="NCBI Taxonomy" id="820"/>
    <lineage>
        <taxon>Bacteria</taxon>
        <taxon>Pseudomonadati</taxon>
        <taxon>Bacteroidota</taxon>
        <taxon>Bacteroidia</taxon>
        <taxon>Bacteroidales</taxon>
        <taxon>Bacteroidaceae</taxon>
        <taxon>Bacteroides</taxon>
    </lineage>
</organism>
<comment type="caution">
    <text evidence="2">The sequence shown here is derived from an EMBL/GenBank/DDBJ whole genome shotgun (WGS) entry which is preliminary data.</text>
</comment>
<evidence type="ECO:0000313" key="3">
    <source>
        <dbReference type="Proteomes" id="UP000462376"/>
    </source>
</evidence>
<dbReference type="AlphaFoldDB" id="A0A7J5HYN1"/>
<gene>
    <name evidence="2" type="ORF">GAP47_11125</name>
</gene>
<dbReference type="InterPro" id="IPR025190">
    <property type="entry name" value="DUF4122"/>
</dbReference>
<evidence type="ECO:0000313" key="2">
    <source>
        <dbReference type="EMBL" id="KAB4236641.1"/>
    </source>
</evidence>
<evidence type="ECO:0000256" key="1">
    <source>
        <dbReference type="SAM" id="MobiDB-lite"/>
    </source>
</evidence>
<sequence>MTTTIFYLSVKAVSATYILYKVWNMIFSQRMYDFWNMLHNWARIARIRLWKYRKKRMEEKARKDRRKARMQRPMLQKVQSEEQAFQPSSYSDLEAQAIVEELAKRFEDTSQDETLKSPVEEKPKPKPKIKPVVFDDPNEVMGKSNIIYYEDPEVARKTPTRSIELKQVELPVDEDVNPEDVEDNFVPQKRLSQEDMKELMSSESIPDPDFSGACTFEELGNVADVLLNRTTDKEKIMDAAETLYKLQDSDIYHFYTTSISTEKQVDRLLKDNLDSAGRRLNGMQSERIAVDWNKFM</sequence>
<reference evidence="2 3" key="1">
    <citation type="journal article" date="2019" name="Nat. Med.">
        <title>A library of human gut bacterial isolates paired with longitudinal multiomics data enables mechanistic microbiome research.</title>
        <authorList>
            <person name="Poyet M."/>
            <person name="Groussin M."/>
            <person name="Gibbons S.M."/>
            <person name="Avila-Pacheco J."/>
            <person name="Jiang X."/>
            <person name="Kearney S.M."/>
            <person name="Perrotta A.R."/>
            <person name="Berdy B."/>
            <person name="Zhao S."/>
            <person name="Lieberman T.D."/>
            <person name="Swanson P.K."/>
            <person name="Smith M."/>
            <person name="Roesemann S."/>
            <person name="Alexander J.E."/>
            <person name="Rich S.A."/>
            <person name="Livny J."/>
            <person name="Vlamakis H."/>
            <person name="Clish C."/>
            <person name="Bullock K."/>
            <person name="Deik A."/>
            <person name="Scott J."/>
            <person name="Pierce K.A."/>
            <person name="Xavier R.J."/>
            <person name="Alm E.J."/>
        </authorList>
    </citation>
    <scope>NUCLEOTIDE SEQUENCE [LARGE SCALE GENOMIC DNA]</scope>
    <source>
        <strain evidence="2 3">BIOML-A5</strain>
    </source>
</reference>
<proteinExistence type="predicted"/>
<accession>A0A7J5HYN1</accession>
<dbReference type="Pfam" id="PF13498">
    <property type="entry name" value="DUF4122"/>
    <property type="match status" value="1"/>
</dbReference>
<protein>
    <submittedName>
        <fullName evidence="2">DUF4122 domain-containing protein</fullName>
    </submittedName>
</protein>
<dbReference type="RefSeq" id="WP_151882806.1">
    <property type="nucleotide sequence ID" value="NZ_WCTL01000008.1"/>
</dbReference>
<feature type="compositionally biased region" description="Basic and acidic residues" evidence="1">
    <location>
        <begin position="109"/>
        <end position="124"/>
    </location>
</feature>